<proteinExistence type="predicted"/>
<keyword evidence="4" id="KW-1185">Reference proteome</keyword>
<accession>A0A2P7QSQ9</accession>
<reference evidence="3 4" key="1">
    <citation type="submission" date="2018-03" db="EMBL/GenBank/DDBJ databases">
        <title>The draft genome of Sphingosinicella sp. GL-C-18.</title>
        <authorList>
            <person name="Liu L."/>
            <person name="Li L."/>
            <person name="Liang L."/>
            <person name="Zhang X."/>
            <person name="Wang T."/>
        </authorList>
    </citation>
    <scope>NUCLEOTIDE SEQUENCE [LARGE SCALE GENOMIC DNA]</scope>
    <source>
        <strain evidence="3 4">GL-C-18</strain>
    </source>
</reference>
<evidence type="ECO:0000313" key="4">
    <source>
        <dbReference type="Proteomes" id="UP000241167"/>
    </source>
</evidence>
<dbReference type="InterPro" id="IPR004919">
    <property type="entry name" value="GmrSD_N"/>
</dbReference>
<feature type="domain" description="GmrSD restriction endonucleases C-terminal" evidence="2">
    <location>
        <begin position="446"/>
        <end position="598"/>
    </location>
</feature>
<dbReference type="PANTHER" id="PTHR35149:SF2">
    <property type="entry name" value="DUF262 DOMAIN-CONTAINING PROTEIN"/>
    <property type="match status" value="1"/>
</dbReference>
<dbReference type="InterPro" id="IPR011089">
    <property type="entry name" value="GmrSD_C"/>
</dbReference>
<sequence>MKPYTRSIVELFDGKKRYLIPLYQRQYAWKVTPQLDLLWEDIERAVERLNTDRASISPHFMGAIVISQIKTFGKQVQAFEIIDGQQRLTTFQLLLCALRDVAAANGSRYADELQKYLLNDGVMEKPEAERYKLWPSITDRRALVQLIDPEVELDSIAPKPTDEDGMVRRSTAAHAYFRARVEAHVTTEGNFSEERLERLFEAMKEGLAAVSIELEGGDDPQTIFETLNSRGVDLTPGDLLRNFIFQRAKGLGQVDSSLLVDQLYAKHWLPLDRAFWTQIASRGRQTRGRLDWMLTDHLSMKIGDLVSVQNLFEAYRRWILDKEPFQGVAAELESISLTAGVEERLFMQEESDPIGKFGRFADAFDVSTAMPLVLYLATEAALGERLPEALGALESYILRRDICGLTTKGYNRFFIGIIDRLRSVEDDKIGALIQHLSSRIADTERWPGDEEWRQSWIGRAQYKGLRQPRLRYIFEALETAKRTRLSEDIQIKSALSIEHIMPQKWRANWPVPGFTHLDPEEVDPDHLARQMEREAAIDTLGNLTLLTGPLNASVSNGPFSVKMPAVRAHSSLALNRDLNAYDIWDEERIVERAAALFQIARKIWAAPLAIDAIGDVTDGIPLGSQPRGWLPAEGTEAKFTYSGQAFTARVEHGSLFVAGFDEPFASFSAASRAVTRTHRNGLNDWLLREDNGEWTLADLWRRRQTDSSAQAAE</sequence>
<dbReference type="RefSeq" id="WP_106512745.1">
    <property type="nucleotide sequence ID" value="NZ_PXYI01000003.1"/>
</dbReference>
<dbReference type="PANTHER" id="PTHR35149">
    <property type="entry name" value="SLL5132 PROTEIN"/>
    <property type="match status" value="1"/>
</dbReference>
<name>A0A2P7QSQ9_9SPHN</name>
<evidence type="ECO:0000259" key="1">
    <source>
        <dbReference type="Pfam" id="PF03235"/>
    </source>
</evidence>
<organism evidence="3 4">
    <name type="scientific">Allosphingosinicella deserti</name>
    <dbReference type="NCBI Taxonomy" id="2116704"/>
    <lineage>
        <taxon>Bacteria</taxon>
        <taxon>Pseudomonadati</taxon>
        <taxon>Pseudomonadota</taxon>
        <taxon>Alphaproteobacteria</taxon>
        <taxon>Sphingomonadales</taxon>
        <taxon>Sphingomonadaceae</taxon>
        <taxon>Allosphingosinicella</taxon>
    </lineage>
</organism>
<protein>
    <submittedName>
        <fullName evidence="3">DUF262 domain-containing protein</fullName>
    </submittedName>
</protein>
<dbReference type="EMBL" id="PXYI01000003">
    <property type="protein sequence ID" value="PSJ40996.1"/>
    <property type="molecule type" value="Genomic_DNA"/>
</dbReference>
<feature type="domain" description="GmrSD restriction endonucleases N-terminal" evidence="1">
    <location>
        <begin position="10"/>
        <end position="245"/>
    </location>
</feature>
<comment type="caution">
    <text evidence="3">The sequence shown here is derived from an EMBL/GenBank/DDBJ whole genome shotgun (WGS) entry which is preliminary data.</text>
</comment>
<evidence type="ECO:0000259" key="2">
    <source>
        <dbReference type="Pfam" id="PF07510"/>
    </source>
</evidence>
<evidence type="ECO:0000313" key="3">
    <source>
        <dbReference type="EMBL" id="PSJ40996.1"/>
    </source>
</evidence>
<dbReference type="Pfam" id="PF03235">
    <property type="entry name" value="GmrSD_N"/>
    <property type="match status" value="1"/>
</dbReference>
<dbReference type="OrthoDB" id="9798761at2"/>
<gene>
    <name evidence="3" type="ORF">C7I55_09715</name>
</gene>
<dbReference type="Pfam" id="PF07510">
    <property type="entry name" value="GmrSD_C"/>
    <property type="match status" value="1"/>
</dbReference>
<dbReference type="Proteomes" id="UP000241167">
    <property type="component" value="Unassembled WGS sequence"/>
</dbReference>
<dbReference type="AlphaFoldDB" id="A0A2P7QSQ9"/>